<feature type="compositionally biased region" description="Basic and acidic residues" evidence="1">
    <location>
        <begin position="1"/>
        <end position="30"/>
    </location>
</feature>
<keyword evidence="2" id="KW-0472">Membrane</keyword>
<dbReference type="AlphaFoldDB" id="A0A5J4ZHT3"/>
<accession>A0A5J4ZHT3</accession>
<proteinExistence type="predicted"/>
<feature type="transmembrane region" description="Helical" evidence="2">
    <location>
        <begin position="166"/>
        <end position="185"/>
    </location>
</feature>
<protein>
    <submittedName>
        <fullName evidence="3">Uncharacterized protein</fullName>
    </submittedName>
</protein>
<name>A0A5J4ZHT3_9ASTE</name>
<dbReference type="EMBL" id="CM018051">
    <property type="protein sequence ID" value="KAA8517206.1"/>
    <property type="molecule type" value="Genomic_DNA"/>
</dbReference>
<feature type="region of interest" description="Disordered" evidence="1">
    <location>
        <begin position="1"/>
        <end position="37"/>
    </location>
</feature>
<reference evidence="3 4" key="1">
    <citation type="submission" date="2019-09" db="EMBL/GenBank/DDBJ databases">
        <title>A chromosome-level genome assembly of the Chinese tupelo Nyssa sinensis.</title>
        <authorList>
            <person name="Yang X."/>
            <person name="Kang M."/>
            <person name="Yang Y."/>
            <person name="Xiong H."/>
            <person name="Wang M."/>
            <person name="Zhang Z."/>
            <person name="Wang Z."/>
            <person name="Wu H."/>
            <person name="Ma T."/>
            <person name="Liu J."/>
            <person name="Xi Z."/>
        </authorList>
    </citation>
    <scope>NUCLEOTIDE SEQUENCE [LARGE SCALE GENOMIC DNA]</scope>
    <source>
        <strain evidence="3">J267</strain>
        <tissue evidence="3">Leaf</tissue>
    </source>
</reference>
<dbReference type="PANTHER" id="PTHR31170">
    <property type="entry name" value="BNAC04G53230D PROTEIN"/>
    <property type="match status" value="1"/>
</dbReference>
<organism evidence="3 4">
    <name type="scientific">Nyssa sinensis</name>
    <dbReference type="NCBI Taxonomy" id="561372"/>
    <lineage>
        <taxon>Eukaryota</taxon>
        <taxon>Viridiplantae</taxon>
        <taxon>Streptophyta</taxon>
        <taxon>Embryophyta</taxon>
        <taxon>Tracheophyta</taxon>
        <taxon>Spermatophyta</taxon>
        <taxon>Magnoliopsida</taxon>
        <taxon>eudicotyledons</taxon>
        <taxon>Gunneridae</taxon>
        <taxon>Pentapetalae</taxon>
        <taxon>asterids</taxon>
        <taxon>Cornales</taxon>
        <taxon>Nyssaceae</taxon>
        <taxon>Nyssa</taxon>
    </lineage>
</organism>
<dbReference type="OrthoDB" id="1849062at2759"/>
<keyword evidence="2" id="KW-0812">Transmembrane</keyword>
<dbReference type="Proteomes" id="UP000325577">
    <property type="component" value="Linkage Group LG8"/>
</dbReference>
<dbReference type="PANTHER" id="PTHR31170:SF25">
    <property type="entry name" value="BNAA09G04570D PROTEIN"/>
    <property type="match status" value="1"/>
</dbReference>
<evidence type="ECO:0000256" key="1">
    <source>
        <dbReference type="SAM" id="MobiDB-lite"/>
    </source>
</evidence>
<dbReference type="Pfam" id="PF03140">
    <property type="entry name" value="DUF247"/>
    <property type="match status" value="2"/>
</dbReference>
<feature type="transmembrane region" description="Helical" evidence="2">
    <location>
        <begin position="318"/>
        <end position="339"/>
    </location>
</feature>
<evidence type="ECO:0000256" key="2">
    <source>
        <dbReference type="SAM" id="Phobius"/>
    </source>
</evidence>
<dbReference type="InterPro" id="IPR004158">
    <property type="entry name" value="DUF247_pln"/>
</dbReference>
<keyword evidence="2" id="KW-1133">Transmembrane helix</keyword>
<gene>
    <name evidence="3" type="ORF">F0562_017542</name>
</gene>
<keyword evidence="4" id="KW-1185">Reference proteome</keyword>
<evidence type="ECO:0000313" key="4">
    <source>
        <dbReference type="Proteomes" id="UP000325577"/>
    </source>
</evidence>
<evidence type="ECO:0000313" key="3">
    <source>
        <dbReference type="EMBL" id="KAA8517206.1"/>
    </source>
</evidence>
<sequence length="347" mass="39747">MDEQREDVGKEATGGKEDTKRAEVTVEHQTIEIQGGEGSSVKWEEWINAIRSGADKQKTTDQHQHRDLPKIPKVPNKLRDKLGFTSYYEPSVVSIGPYHYHKSNTNSQIGEMGAVKEKAVKLFFNLNKGERKTSDGQLINNFAKKIKGVGDWYEKDSTRDMDEMEFIKMMFLGGCFIIMFIRCILHSNVEELGMTKGTVKSVQQDILMLENQLPFQVLEVLYTEIGFDKSDLLRILRLYIRHRARGHNWVMQSAGILKSIQGNEEELANFINKIGAAVEPQFDDYKDVKREMGNYIASKRRAWLNEVIRDYLRSPWTIIAFLAGIFLLFLTAVQTYFAAFPHPGNGN</sequence>